<protein>
    <submittedName>
        <fullName evidence="8">ABC-2 type transport system permease protein</fullName>
    </submittedName>
</protein>
<evidence type="ECO:0000256" key="5">
    <source>
        <dbReference type="ARBA" id="ARBA00023136"/>
    </source>
</evidence>
<evidence type="ECO:0000256" key="3">
    <source>
        <dbReference type="ARBA" id="ARBA00022692"/>
    </source>
</evidence>
<feature type="transmembrane region" description="Helical" evidence="6">
    <location>
        <begin position="39"/>
        <end position="60"/>
    </location>
</feature>
<keyword evidence="9" id="KW-1185">Reference proteome</keyword>
<dbReference type="RefSeq" id="WP_240639572.1">
    <property type="nucleotide sequence ID" value="NZ_JBHLWF010000013.1"/>
</dbReference>
<feature type="transmembrane region" description="Helical" evidence="6">
    <location>
        <begin position="239"/>
        <end position="258"/>
    </location>
</feature>
<organism evidence="8 9">
    <name type="scientific">Pseudofulvimonas gallinarii</name>
    <dbReference type="NCBI Taxonomy" id="634155"/>
    <lineage>
        <taxon>Bacteria</taxon>
        <taxon>Pseudomonadati</taxon>
        <taxon>Pseudomonadota</taxon>
        <taxon>Gammaproteobacteria</taxon>
        <taxon>Lysobacterales</taxon>
        <taxon>Rhodanobacteraceae</taxon>
        <taxon>Pseudofulvimonas</taxon>
    </lineage>
</organism>
<sequence>MNTTTLTAMEQGRARQPGVFWRSLGLEVRYEFLSLLRTLSFSLPTLLFPPMFYVLFAVLMPMGRSGSWQAGAYLLSSYTVFGIMGPALFGFGVNVAMDRETGWLRIKRVVPAPAVIYLLSKLAMAMLFATLIYVVMCLIAVTAAGVRMPAAGWLGLAVVAIFGVLPFCALGLWIGTLASGRSAPAIVNVIYLPMGFLAGLWFPLAMLPAFVQGIAPLWPAYHLGRIGLMAIGQAPADGLLGHVAVLAAVTAVFFVLAVRRLNRPL</sequence>
<feature type="transmembrane region" description="Helical" evidence="6">
    <location>
        <begin position="186"/>
        <end position="211"/>
    </location>
</feature>
<dbReference type="GO" id="GO:0140359">
    <property type="term" value="F:ABC-type transporter activity"/>
    <property type="evidence" value="ECO:0007669"/>
    <property type="project" value="InterPro"/>
</dbReference>
<dbReference type="Pfam" id="PF12698">
    <property type="entry name" value="ABC2_membrane_3"/>
    <property type="match status" value="1"/>
</dbReference>
<comment type="similarity">
    <text evidence="2">Belongs to the ABC-2 integral membrane protein family.</text>
</comment>
<evidence type="ECO:0000256" key="2">
    <source>
        <dbReference type="ARBA" id="ARBA00007783"/>
    </source>
</evidence>
<feature type="transmembrane region" description="Helical" evidence="6">
    <location>
        <begin position="72"/>
        <end position="97"/>
    </location>
</feature>
<dbReference type="InterPro" id="IPR051784">
    <property type="entry name" value="Nod_factor_ABC_transporter"/>
</dbReference>
<keyword evidence="4 6" id="KW-1133">Transmembrane helix</keyword>
<dbReference type="PIRSF" id="PIRSF006648">
    <property type="entry name" value="DrrB"/>
    <property type="match status" value="1"/>
</dbReference>
<keyword evidence="3 6" id="KW-0812">Transmembrane</keyword>
<evidence type="ECO:0000259" key="7">
    <source>
        <dbReference type="Pfam" id="PF12698"/>
    </source>
</evidence>
<dbReference type="PANTHER" id="PTHR43229">
    <property type="entry name" value="NODULATION PROTEIN J"/>
    <property type="match status" value="1"/>
</dbReference>
<evidence type="ECO:0000313" key="9">
    <source>
        <dbReference type="Proteomes" id="UP000294599"/>
    </source>
</evidence>
<name>A0A4R3LKF3_9GAMM</name>
<dbReference type="InterPro" id="IPR013525">
    <property type="entry name" value="ABC2_TM"/>
</dbReference>
<evidence type="ECO:0000256" key="6">
    <source>
        <dbReference type="SAM" id="Phobius"/>
    </source>
</evidence>
<gene>
    <name evidence="8" type="ORF">EDC25_10238</name>
</gene>
<feature type="transmembrane region" description="Helical" evidence="6">
    <location>
        <begin position="118"/>
        <end position="144"/>
    </location>
</feature>
<accession>A0A4R3LKF3</accession>
<evidence type="ECO:0000256" key="1">
    <source>
        <dbReference type="ARBA" id="ARBA00004141"/>
    </source>
</evidence>
<dbReference type="EMBL" id="SMAF01000002">
    <property type="protein sequence ID" value="TCT00674.1"/>
    <property type="molecule type" value="Genomic_DNA"/>
</dbReference>
<comment type="caution">
    <text evidence="8">The sequence shown here is derived from an EMBL/GenBank/DDBJ whole genome shotgun (WGS) entry which is preliminary data.</text>
</comment>
<reference evidence="8 9" key="1">
    <citation type="submission" date="2019-03" db="EMBL/GenBank/DDBJ databases">
        <title>Genomic Encyclopedia of Type Strains, Phase IV (KMG-IV): sequencing the most valuable type-strain genomes for metagenomic binning, comparative biology and taxonomic classification.</title>
        <authorList>
            <person name="Goeker M."/>
        </authorList>
    </citation>
    <scope>NUCLEOTIDE SEQUENCE [LARGE SCALE GENOMIC DNA]</scope>
    <source>
        <strain evidence="8 9">DSM 21944</strain>
    </source>
</reference>
<keyword evidence="5 6" id="KW-0472">Membrane</keyword>
<feature type="domain" description="ABC-2 type transporter transmembrane" evidence="7">
    <location>
        <begin position="72"/>
        <end position="258"/>
    </location>
</feature>
<dbReference type="GO" id="GO:0043190">
    <property type="term" value="C:ATP-binding cassette (ABC) transporter complex"/>
    <property type="evidence" value="ECO:0007669"/>
    <property type="project" value="InterPro"/>
</dbReference>
<evidence type="ECO:0000256" key="4">
    <source>
        <dbReference type="ARBA" id="ARBA00022989"/>
    </source>
</evidence>
<dbReference type="PANTHER" id="PTHR43229:SF3">
    <property type="entry name" value="ABC-TYPE MULTIDRUG TRANSPORT SYSTEM, PERMEASE COMPONENT"/>
    <property type="match status" value="1"/>
</dbReference>
<feature type="transmembrane region" description="Helical" evidence="6">
    <location>
        <begin position="150"/>
        <end position="174"/>
    </location>
</feature>
<evidence type="ECO:0000313" key="8">
    <source>
        <dbReference type="EMBL" id="TCT00674.1"/>
    </source>
</evidence>
<dbReference type="Proteomes" id="UP000294599">
    <property type="component" value="Unassembled WGS sequence"/>
</dbReference>
<comment type="subcellular location">
    <subcellularLocation>
        <location evidence="1">Membrane</location>
        <topology evidence="1">Multi-pass membrane protein</topology>
    </subcellularLocation>
</comment>
<dbReference type="AlphaFoldDB" id="A0A4R3LKF3"/>
<dbReference type="InterPro" id="IPR000412">
    <property type="entry name" value="ABC_2_transport"/>
</dbReference>
<proteinExistence type="inferred from homology"/>